<dbReference type="InterPro" id="IPR010982">
    <property type="entry name" value="Lambda_DNA-bd_dom_sf"/>
</dbReference>
<accession>A0ABW5F5K1</accession>
<proteinExistence type="predicted"/>
<name>A0ABW5F5K1_9BACL</name>
<comment type="caution">
    <text evidence="1">The sequence shown here is derived from an EMBL/GenBank/DDBJ whole genome shotgun (WGS) entry which is preliminary data.</text>
</comment>
<keyword evidence="2" id="KW-1185">Reference proteome</keyword>
<dbReference type="RefSeq" id="WP_209987557.1">
    <property type="nucleotide sequence ID" value="NZ_JBHSVQ010000001.1"/>
</dbReference>
<protein>
    <submittedName>
        <fullName evidence="1">Uncharacterized protein</fullName>
    </submittedName>
</protein>
<organism evidence="1 2">
    <name type="scientific">Paenibacillus rhizoplanae</name>
    <dbReference type="NCBI Taxonomy" id="1917181"/>
    <lineage>
        <taxon>Bacteria</taxon>
        <taxon>Bacillati</taxon>
        <taxon>Bacillota</taxon>
        <taxon>Bacilli</taxon>
        <taxon>Bacillales</taxon>
        <taxon>Paenibacillaceae</taxon>
        <taxon>Paenibacillus</taxon>
    </lineage>
</organism>
<dbReference type="EMBL" id="JBHUKY010000019">
    <property type="protein sequence ID" value="MFD2409820.1"/>
    <property type="molecule type" value="Genomic_DNA"/>
</dbReference>
<sequence>MSTLWTGLSQEALGEIGGFHFSYIEQIERGEKVNIIQLFAYQGEEFMVTAAERDYL</sequence>
<dbReference type="Proteomes" id="UP001597448">
    <property type="component" value="Unassembled WGS sequence"/>
</dbReference>
<dbReference type="SUPFAM" id="SSF47413">
    <property type="entry name" value="lambda repressor-like DNA-binding domains"/>
    <property type="match status" value="1"/>
</dbReference>
<evidence type="ECO:0000313" key="2">
    <source>
        <dbReference type="Proteomes" id="UP001597448"/>
    </source>
</evidence>
<evidence type="ECO:0000313" key="1">
    <source>
        <dbReference type="EMBL" id="MFD2409820.1"/>
    </source>
</evidence>
<reference evidence="2" key="1">
    <citation type="journal article" date="2019" name="Int. J. Syst. Evol. Microbiol.">
        <title>The Global Catalogue of Microorganisms (GCM) 10K type strain sequencing project: providing services to taxonomists for standard genome sequencing and annotation.</title>
        <authorList>
            <consortium name="The Broad Institute Genomics Platform"/>
            <consortium name="The Broad Institute Genome Sequencing Center for Infectious Disease"/>
            <person name="Wu L."/>
            <person name="Ma J."/>
        </authorList>
    </citation>
    <scope>NUCLEOTIDE SEQUENCE [LARGE SCALE GENOMIC DNA]</scope>
    <source>
        <strain evidence="2">CCM 8725</strain>
    </source>
</reference>
<gene>
    <name evidence="1" type="ORF">ACFSX3_08055</name>
</gene>